<keyword evidence="2" id="KW-1185">Reference proteome</keyword>
<organism evidence="1 2">
    <name type="scientific">Glossina palpalis gambiensis</name>
    <dbReference type="NCBI Taxonomy" id="67801"/>
    <lineage>
        <taxon>Eukaryota</taxon>
        <taxon>Metazoa</taxon>
        <taxon>Ecdysozoa</taxon>
        <taxon>Arthropoda</taxon>
        <taxon>Hexapoda</taxon>
        <taxon>Insecta</taxon>
        <taxon>Pterygota</taxon>
        <taxon>Neoptera</taxon>
        <taxon>Endopterygota</taxon>
        <taxon>Diptera</taxon>
        <taxon>Brachycera</taxon>
        <taxon>Muscomorpha</taxon>
        <taxon>Hippoboscoidea</taxon>
        <taxon>Glossinidae</taxon>
        <taxon>Glossina</taxon>
    </lineage>
</organism>
<evidence type="ECO:0000313" key="2">
    <source>
        <dbReference type="Proteomes" id="UP000092460"/>
    </source>
</evidence>
<dbReference type="Proteomes" id="UP000092460">
    <property type="component" value="Unassembled WGS sequence"/>
</dbReference>
<sequence length="201" mass="23474">RLHLNRENIISIYCVFKNELKRYKNNTNTHQRRLYVFNAAPFHVSPFALTQPSHILRSTEASLLCFNIKKKRNLLIVRVIILHTDDDDDNDDSDNGDGGGGEDDGVANKIVKMTFIKFIILFATTTKCLEDNKINFDDYTRQSQHSPKTENWTIKAYREIRTSRLLAVSLLSTYVHESGKRYKPMSYRKVIHQKFWRTSGF</sequence>
<name>A0A1B0BLM3_9MUSC</name>
<proteinExistence type="predicted"/>
<evidence type="ECO:0000313" key="1">
    <source>
        <dbReference type="EnsemblMetazoa" id="GPPI034040-PA"/>
    </source>
</evidence>
<dbReference type="VEuPathDB" id="VectorBase:GPPI034040"/>
<dbReference type="AlphaFoldDB" id="A0A1B0BLM3"/>
<dbReference type="EnsemblMetazoa" id="GPPI034040-RA">
    <property type="protein sequence ID" value="GPPI034040-PA"/>
    <property type="gene ID" value="GPPI034040"/>
</dbReference>
<protein>
    <submittedName>
        <fullName evidence="1">Uncharacterized protein</fullName>
    </submittedName>
</protein>
<reference evidence="1" key="2">
    <citation type="submission" date="2020-05" db="UniProtKB">
        <authorList>
            <consortium name="EnsemblMetazoa"/>
        </authorList>
    </citation>
    <scope>IDENTIFICATION</scope>
    <source>
        <strain evidence="1">IAEA</strain>
    </source>
</reference>
<dbReference type="EMBL" id="JXJN01016475">
    <property type="status" value="NOT_ANNOTATED_CDS"/>
    <property type="molecule type" value="Genomic_DNA"/>
</dbReference>
<accession>A0A1B0BLM3</accession>
<reference evidence="2" key="1">
    <citation type="submission" date="2015-01" db="EMBL/GenBank/DDBJ databases">
        <authorList>
            <person name="Aksoy S."/>
            <person name="Warren W."/>
            <person name="Wilson R.K."/>
        </authorList>
    </citation>
    <scope>NUCLEOTIDE SEQUENCE [LARGE SCALE GENOMIC DNA]</scope>
    <source>
        <strain evidence="2">IAEA</strain>
    </source>
</reference>